<gene>
    <name evidence="2" type="ORF">AJE_11454</name>
</gene>
<name>H3ZFZ4_9ALTE</name>
<dbReference type="RefSeq" id="WP_008950991.1">
    <property type="nucleotide sequence ID" value="NZ_AHTH01000038.1"/>
</dbReference>
<dbReference type="SUPFAM" id="SSF54593">
    <property type="entry name" value="Glyoxalase/Bleomycin resistance protein/Dihydroxybiphenyl dioxygenase"/>
    <property type="match status" value="1"/>
</dbReference>
<evidence type="ECO:0000313" key="3">
    <source>
        <dbReference type="Proteomes" id="UP000012046"/>
    </source>
</evidence>
<dbReference type="EMBL" id="AHTH01000038">
    <property type="protein sequence ID" value="EHR40502.1"/>
    <property type="molecule type" value="Genomic_DNA"/>
</dbReference>
<dbReference type="Pfam" id="PF00903">
    <property type="entry name" value="Glyoxalase"/>
    <property type="match status" value="1"/>
</dbReference>
<dbReference type="InterPro" id="IPR004360">
    <property type="entry name" value="Glyas_Fos-R_dOase_dom"/>
</dbReference>
<comment type="caution">
    <text evidence="2">The sequence shown here is derived from an EMBL/GenBank/DDBJ whole genome shotgun (WGS) entry which is preliminary data.</text>
</comment>
<organism evidence="2 3">
    <name type="scientific">Alishewanella jeotgali KCTC 22429</name>
    <dbReference type="NCBI Taxonomy" id="1129374"/>
    <lineage>
        <taxon>Bacteria</taxon>
        <taxon>Pseudomonadati</taxon>
        <taxon>Pseudomonadota</taxon>
        <taxon>Gammaproteobacteria</taxon>
        <taxon>Alteromonadales</taxon>
        <taxon>Alteromonadaceae</taxon>
        <taxon>Alishewanella</taxon>
    </lineage>
</organism>
<dbReference type="PATRIC" id="fig|1129374.4.peg.2274"/>
<dbReference type="PANTHER" id="PTHR35006">
    <property type="entry name" value="GLYOXALASE FAMILY PROTEIN (AFU_ORTHOLOGUE AFUA_5G14830)"/>
    <property type="match status" value="1"/>
</dbReference>
<dbReference type="PANTHER" id="PTHR35006:SF2">
    <property type="entry name" value="GLYOXALASE FAMILY PROTEIN (AFU_ORTHOLOGUE AFUA_5G14830)"/>
    <property type="match status" value="1"/>
</dbReference>
<dbReference type="InterPro" id="IPR037523">
    <property type="entry name" value="VOC_core"/>
</dbReference>
<keyword evidence="3" id="KW-1185">Reference proteome</keyword>
<dbReference type="GO" id="GO:0051213">
    <property type="term" value="F:dioxygenase activity"/>
    <property type="evidence" value="ECO:0007669"/>
    <property type="project" value="UniProtKB-KW"/>
</dbReference>
<dbReference type="Gene3D" id="3.10.180.10">
    <property type="entry name" value="2,3-Dihydroxybiphenyl 1,2-Dioxygenase, domain 1"/>
    <property type="match status" value="1"/>
</dbReference>
<evidence type="ECO:0000313" key="2">
    <source>
        <dbReference type="EMBL" id="EHR40502.1"/>
    </source>
</evidence>
<reference evidence="2 3" key="1">
    <citation type="journal article" date="2012" name="J. Bacteriol.">
        <title>Genome Sequence of Extracellular-Protease-Producing Alishewanella jeotgali Isolated from Traditional Korean Fermented Seafood.</title>
        <authorList>
            <person name="Jung J."/>
            <person name="Chun J."/>
            <person name="Park W."/>
        </authorList>
    </citation>
    <scope>NUCLEOTIDE SEQUENCE [LARGE SCALE GENOMIC DNA]</scope>
    <source>
        <strain evidence="2 3">KCTC 22429</strain>
    </source>
</reference>
<dbReference type="eggNOG" id="COG0346">
    <property type="taxonomic scope" value="Bacteria"/>
</dbReference>
<keyword evidence="2" id="KW-0223">Dioxygenase</keyword>
<sequence length="123" mass="13039">MISYVTLGVSDIAAARKFYGDLLGELGAKTLLNMDRITFFGKSMKEPMLAVCIPFNQQAAAPGNGNMVSLAPGSKAAVDQLYHKAIALGATCDGAPGQRIPNTFYGAYVRDADGNKLCFCHFG</sequence>
<feature type="domain" description="VOC" evidence="1">
    <location>
        <begin position="1"/>
        <end position="122"/>
    </location>
</feature>
<accession>H3ZFZ4</accession>
<dbReference type="Proteomes" id="UP000012046">
    <property type="component" value="Unassembled WGS sequence"/>
</dbReference>
<dbReference type="PROSITE" id="PS51819">
    <property type="entry name" value="VOC"/>
    <property type="match status" value="1"/>
</dbReference>
<dbReference type="AlphaFoldDB" id="H3ZFZ4"/>
<evidence type="ECO:0000259" key="1">
    <source>
        <dbReference type="PROSITE" id="PS51819"/>
    </source>
</evidence>
<protein>
    <submittedName>
        <fullName evidence="2">Glyoxalase/bleomycin resistance protein/dioxygenase</fullName>
    </submittedName>
</protein>
<dbReference type="InterPro" id="IPR029068">
    <property type="entry name" value="Glyas_Bleomycin-R_OHBP_Dase"/>
</dbReference>
<keyword evidence="2" id="KW-0560">Oxidoreductase</keyword>
<proteinExistence type="predicted"/>
<dbReference type="STRING" id="1129374.AJE_11454"/>
<dbReference type="CDD" id="cd07262">
    <property type="entry name" value="VOC_like"/>
    <property type="match status" value="1"/>
</dbReference>